<organism evidence="1 2">
    <name type="scientific">Sulfolobus tengchongensis</name>
    <dbReference type="NCBI Taxonomy" id="207809"/>
    <lineage>
        <taxon>Archaea</taxon>
        <taxon>Thermoproteota</taxon>
        <taxon>Thermoprotei</taxon>
        <taxon>Sulfolobales</taxon>
        <taxon>Sulfolobaceae</taxon>
        <taxon>Sulfolobus</taxon>
    </lineage>
</organism>
<dbReference type="GeneID" id="89336207"/>
<evidence type="ECO:0000313" key="2">
    <source>
        <dbReference type="Proteomes" id="UP001432202"/>
    </source>
</evidence>
<proteinExistence type="predicted"/>
<evidence type="ECO:0000313" key="1">
    <source>
        <dbReference type="EMBL" id="WWQ61532.1"/>
    </source>
</evidence>
<sequence>MNFITFTEKLGIDREAAIKIYRMFNGGYFESLYYSKPPILHKLREWPRKYLTKRIMFVKSPQLNQAFEALIWTDIITIYGMSAKLINEPIKYDILSKNIDYVYDKIKEYSLSNKFTEYPTFSNLDLFKVDFSPFIIDLANKRIEEKNTDDLVIINDIAYDSKLMEEIKIKYPWAKNVKRENAIRAFQLSDKVNEFIEYALPFICYLAASKTFYFDHILLNNTISNTINTIEQEGSRAIKEQEISNEYQRKIRELYQLLITTLNYF</sequence>
<reference evidence="1 2" key="1">
    <citation type="submission" date="2024-02" db="EMBL/GenBank/DDBJ databases">
        <title>STSV induces naive adaptation in Sulfolobus.</title>
        <authorList>
            <person name="Xiang X."/>
            <person name="Song M."/>
        </authorList>
    </citation>
    <scope>NUCLEOTIDE SEQUENCE [LARGE SCALE GENOMIC DNA]</scope>
    <source>
        <strain evidence="1 2">RT2</strain>
    </source>
</reference>
<protein>
    <submittedName>
        <fullName evidence="1">Uncharacterized protein</fullName>
    </submittedName>
</protein>
<name>A0AAX4L3M0_9CREN</name>
<dbReference type="Proteomes" id="UP001432202">
    <property type="component" value="Chromosome"/>
</dbReference>
<dbReference type="EMBL" id="CP146016">
    <property type="protein sequence ID" value="WWQ61532.1"/>
    <property type="molecule type" value="Genomic_DNA"/>
</dbReference>
<accession>A0AAX4L3M0</accession>
<dbReference type="AlphaFoldDB" id="A0AAX4L3M0"/>
<keyword evidence="2" id="KW-1185">Reference proteome</keyword>
<gene>
    <name evidence="1" type="ORF">V6M85_05525</name>
</gene>
<dbReference type="RefSeq" id="WP_338604014.1">
    <property type="nucleotide sequence ID" value="NZ_CP146016.1"/>
</dbReference>